<feature type="transmembrane region" description="Helical" evidence="4">
    <location>
        <begin position="224"/>
        <end position="250"/>
    </location>
</feature>
<evidence type="ECO:0000256" key="1">
    <source>
        <dbReference type="ARBA" id="ARBA00022448"/>
    </source>
</evidence>
<dbReference type="GO" id="GO:0015808">
    <property type="term" value="P:L-alanine transport"/>
    <property type="evidence" value="ECO:0007669"/>
    <property type="project" value="TreeGrafter"/>
</dbReference>
<proteinExistence type="predicted"/>
<name>D2R6Y9_PIRSD</name>
<dbReference type="Gene3D" id="3.40.50.300">
    <property type="entry name" value="P-loop containing nucleotide triphosphate hydrolases"/>
    <property type="match status" value="2"/>
</dbReference>
<dbReference type="PANTHER" id="PTHR45772">
    <property type="entry name" value="CONSERVED COMPONENT OF ABC TRANSPORTER FOR NATURAL AMINO ACIDS-RELATED"/>
    <property type="match status" value="1"/>
</dbReference>
<protein>
    <submittedName>
        <fullName evidence="6">ABC transporter related protein</fullName>
    </submittedName>
</protein>
<dbReference type="STRING" id="530564.Psta_4550"/>
<dbReference type="Pfam" id="PF12399">
    <property type="entry name" value="BCA_ABC_TP_C"/>
    <property type="match status" value="1"/>
</dbReference>
<dbReference type="eggNOG" id="COG0411">
    <property type="taxonomic scope" value="Bacteria"/>
</dbReference>
<dbReference type="Pfam" id="PF00005">
    <property type="entry name" value="ABC_tran"/>
    <property type="match status" value="2"/>
</dbReference>
<dbReference type="SMART" id="SM00382">
    <property type="entry name" value="AAA"/>
    <property type="match status" value="1"/>
</dbReference>
<feature type="transmembrane region" description="Helical" evidence="4">
    <location>
        <begin position="75"/>
        <end position="97"/>
    </location>
</feature>
<evidence type="ECO:0000256" key="2">
    <source>
        <dbReference type="ARBA" id="ARBA00022741"/>
    </source>
</evidence>
<dbReference type="InterPro" id="IPR051120">
    <property type="entry name" value="ABC_AA/LPS_Transport"/>
</dbReference>
<evidence type="ECO:0000256" key="4">
    <source>
        <dbReference type="SAM" id="Phobius"/>
    </source>
</evidence>
<dbReference type="InterPro" id="IPR027417">
    <property type="entry name" value="P-loop_NTPase"/>
</dbReference>
<keyword evidence="2" id="KW-0547">Nucleotide-binding</keyword>
<dbReference type="GO" id="GO:0015192">
    <property type="term" value="F:L-phenylalanine transmembrane transporter activity"/>
    <property type="evidence" value="ECO:0007669"/>
    <property type="project" value="TreeGrafter"/>
</dbReference>
<dbReference type="GO" id="GO:0005524">
    <property type="term" value="F:ATP binding"/>
    <property type="evidence" value="ECO:0007669"/>
    <property type="project" value="UniProtKB-KW"/>
</dbReference>
<dbReference type="GO" id="GO:1903806">
    <property type="term" value="P:L-isoleucine import across plasma membrane"/>
    <property type="evidence" value="ECO:0007669"/>
    <property type="project" value="TreeGrafter"/>
</dbReference>
<gene>
    <name evidence="6" type="ordered locus">Psta_4550</name>
</gene>
<dbReference type="GO" id="GO:0005886">
    <property type="term" value="C:plasma membrane"/>
    <property type="evidence" value="ECO:0007669"/>
    <property type="project" value="TreeGrafter"/>
</dbReference>
<dbReference type="GO" id="GO:0016887">
    <property type="term" value="F:ATP hydrolysis activity"/>
    <property type="evidence" value="ECO:0007669"/>
    <property type="project" value="InterPro"/>
</dbReference>
<keyword evidence="3" id="KW-0067">ATP-binding</keyword>
<keyword evidence="7" id="KW-1185">Reference proteome</keyword>
<keyword evidence="4" id="KW-0472">Membrane</keyword>
<keyword evidence="4" id="KW-1133">Transmembrane helix</keyword>
<dbReference type="SUPFAM" id="SSF52540">
    <property type="entry name" value="P-loop containing nucleoside triphosphate hydrolases"/>
    <property type="match status" value="1"/>
</dbReference>
<dbReference type="KEGG" id="psl:Psta_4550"/>
<keyword evidence="1" id="KW-0813">Transport</keyword>
<feature type="domain" description="ABC transporter" evidence="5">
    <location>
        <begin position="4"/>
        <end position="436"/>
    </location>
</feature>
<reference evidence="6 7" key="1">
    <citation type="journal article" date="2009" name="Stand. Genomic Sci.">
        <title>Complete genome sequence of Pirellula staleyi type strain (ATCC 27377).</title>
        <authorList>
            <person name="Clum A."/>
            <person name="Tindall B.J."/>
            <person name="Sikorski J."/>
            <person name="Ivanova N."/>
            <person name="Mavrommatis K."/>
            <person name="Lucas S."/>
            <person name="Glavina del Rio T."/>
            <person name="Nolan M."/>
            <person name="Chen F."/>
            <person name="Tice H."/>
            <person name="Pitluck S."/>
            <person name="Cheng J.F."/>
            <person name="Chertkov O."/>
            <person name="Brettin T."/>
            <person name="Han C."/>
            <person name="Detter J.C."/>
            <person name="Kuske C."/>
            <person name="Bruce D."/>
            <person name="Goodwin L."/>
            <person name="Ovchinikova G."/>
            <person name="Pati A."/>
            <person name="Mikhailova N."/>
            <person name="Chen A."/>
            <person name="Palaniappan K."/>
            <person name="Land M."/>
            <person name="Hauser L."/>
            <person name="Chang Y.J."/>
            <person name="Jeffries C.D."/>
            <person name="Chain P."/>
            <person name="Rohde M."/>
            <person name="Goker M."/>
            <person name="Bristow J."/>
            <person name="Eisen J.A."/>
            <person name="Markowitz V."/>
            <person name="Hugenholtz P."/>
            <person name="Kyrpides N.C."/>
            <person name="Klenk H.P."/>
            <person name="Lapidus A."/>
        </authorList>
    </citation>
    <scope>NUCLEOTIDE SEQUENCE [LARGE SCALE GENOMIC DNA]</scope>
    <source>
        <strain evidence="7">ATCC 27377 / DSM 6068 / ICPB 4128</strain>
    </source>
</reference>
<accession>D2R6Y9</accession>
<dbReference type="InterPro" id="IPR032823">
    <property type="entry name" value="BCA_ABC_TP_C"/>
</dbReference>
<dbReference type="GO" id="GO:1903805">
    <property type="term" value="P:L-valine import across plasma membrane"/>
    <property type="evidence" value="ECO:0007669"/>
    <property type="project" value="TreeGrafter"/>
</dbReference>
<evidence type="ECO:0000256" key="3">
    <source>
        <dbReference type="ARBA" id="ARBA00022840"/>
    </source>
</evidence>
<dbReference type="AlphaFoldDB" id="D2R6Y9"/>
<dbReference type="PROSITE" id="PS50893">
    <property type="entry name" value="ABC_TRANSPORTER_2"/>
    <property type="match status" value="1"/>
</dbReference>
<sequence>MPLLSVKDLTMRFGGLTAVKDVDIDVEAGQIVSVIGPNGAGKTTVFNAITGIYEPTSGTIEFAGRELVRPLNLRVIASCAAIGILTGTMLMLAASNIDQLWKAAVKRPMVIAYDTKEPLTTGQMLRGAREYLAGDLALNRLRSGRWTIISADGSITLGTEKNYELALARRDLVRRAIDDLDSLQVVQADKLELQLATGETIYSAENEAQIDFFRKQLSDIAARATAASFWQIGAMFLGTILGAAGTYVVWNRSRRVPEVISHGGIARTFQNIRLFPHMTVLENVLIGMDRKFSSNVLAMMLQLPFTRQAQKNLCGQATELLKLLDIDSHRDDLAKNLPYGKQRRLEIARALATEPKLLLLDEPAAGMNPSESDDLMQMIRKIRDRGVTIVLIEHHMKLVMDISDRIHVLEYGQKIAEGTPKEVRENPRVIEAYLGKDEVS</sequence>
<dbReference type="InterPro" id="IPR003439">
    <property type="entry name" value="ABC_transporter-like_ATP-bd"/>
</dbReference>
<organism evidence="6 7">
    <name type="scientific">Pirellula staleyi (strain ATCC 27377 / DSM 6068 / ICPB 4128)</name>
    <name type="common">Pirella staleyi</name>
    <dbReference type="NCBI Taxonomy" id="530564"/>
    <lineage>
        <taxon>Bacteria</taxon>
        <taxon>Pseudomonadati</taxon>
        <taxon>Planctomycetota</taxon>
        <taxon>Planctomycetia</taxon>
        <taxon>Pirellulales</taxon>
        <taxon>Pirellulaceae</taxon>
        <taxon>Pirellula</taxon>
    </lineage>
</organism>
<dbReference type="PANTHER" id="PTHR45772:SF7">
    <property type="entry name" value="AMINO ACID ABC TRANSPORTER ATP-BINDING PROTEIN"/>
    <property type="match status" value="1"/>
</dbReference>
<dbReference type="InterPro" id="IPR003593">
    <property type="entry name" value="AAA+_ATPase"/>
</dbReference>
<dbReference type="HOGENOM" id="CLU_000604_1_2_0"/>
<dbReference type="CDD" id="cd03219">
    <property type="entry name" value="ABC_Mj1267_LivG_branched"/>
    <property type="match status" value="1"/>
</dbReference>
<evidence type="ECO:0000259" key="5">
    <source>
        <dbReference type="PROSITE" id="PS50893"/>
    </source>
</evidence>
<keyword evidence="4" id="KW-0812">Transmembrane</keyword>
<dbReference type="EMBL" id="CP001848">
    <property type="protein sequence ID" value="ADB19192.1"/>
    <property type="molecule type" value="Genomic_DNA"/>
</dbReference>
<dbReference type="Proteomes" id="UP000001887">
    <property type="component" value="Chromosome"/>
</dbReference>
<evidence type="ECO:0000313" key="6">
    <source>
        <dbReference type="EMBL" id="ADB19192.1"/>
    </source>
</evidence>
<dbReference type="GO" id="GO:0042941">
    <property type="term" value="P:D-alanine transmembrane transport"/>
    <property type="evidence" value="ECO:0007669"/>
    <property type="project" value="TreeGrafter"/>
</dbReference>
<dbReference type="GO" id="GO:0015188">
    <property type="term" value="F:L-isoleucine transmembrane transporter activity"/>
    <property type="evidence" value="ECO:0007669"/>
    <property type="project" value="TreeGrafter"/>
</dbReference>
<evidence type="ECO:0000313" key="7">
    <source>
        <dbReference type="Proteomes" id="UP000001887"/>
    </source>
</evidence>
<dbReference type="GO" id="GO:0005304">
    <property type="term" value="F:L-valine transmembrane transporter activity"/>
    <property type="evidence" value="ECO:0007669"/>
    <property type="project" value="TreeGrafter"/>
</dbReference>